<evidence type="ECO:0000256" key="1">
    <source>
        <dbReference type="SAM" id="MobiDB-lite"/>
    </source>
</evidence>
<keyword evidence="3" id="KW-1185">Reference proteome</keyword>
<reference evidence="2 3" key="2">
    <citation type="submission" date="2020-08" db="EMBL/GenBank/DDBJ databases">
        <title>Stappia taiwanensis sp. nov., isolated from a coastal thermal spring.</title>
        <authorList>
            <person name="Kampfer P."/>
        </authorList>
    </citation>
    <scope>NUCLEOTIDE SEQUENCE [LARGE SCALE GENOMIC DNA]</scope>
    <source>
        <strain evidence="2 3">DSM 23284</strain>
    </source>
</reference>
<dbReference type="Gene3D" id="3.30.70.2050">
    <property type="match status" value="1"/>
</dbReference>
<dbReference type="EMBL" id="JACEON010000018">
    <property type="protein sequence ID" value="MBA4613356.1"/>
    <property type="molecule type" value="Genomic_DNA"/>
</dbReference>
<organism evidence="2 3">
    <name type="scientific">Stappia taiwanensis</name>
    <dbReference type="NCBI Taxonomy" id="992267"/>
    <lineage>
        <taxon>Bacteria</taxon>
        <taxon>Pseudomonadati</taxon>
        <taxon>Pseudomonadota</taxon>
        <taxon>Alphaproteobacteria</taxon>
        <taxon>Hyphomicrobiales</taxon>
        <taxon>Stappiaceae</taxon>
        <taxon>Stappia</taxon>
    </lineage>
</organism>
<dbReference type="Pfam" id="PF05573">
    <property type="entry name" value="NosL"/>
    <property type="match status" value="1"/>
</dbReference>
<name>A0A838XY32_9HYPH</name>
<dbReference type="PANTHER" id="PTHR41247">
    <property type="entry name" value="HTH-TYPE TRANSCRIPTIONAL REPRESSOR YCNK"/>
    <property type="match status" value="1"/>
</dbReference>
<evidence type="ECO:0000313" key="3">
    <source>
        <dbReference type="Proteomes" id="UP000559404"/>
    </source>
</evidence>
<comment type="caution">
    <text evidence="2">The sequence shown here is derived from an EMBL/GenBank/DDBJ whole genome shotgun (WGS) entry which is preliminary data.</text>
</comment>
<accession>A0A838XY32</accession>
<dbReference type="InterPro" id="IPR008719">
    <property type="entry name" value="N2O_reductase_NosL"/>
</dbReference>
<proteinExistence type="predicted"/>
<reference evidence="2 3" key="1">
    <citation type="submission" date="2020-07" db="EMBL/GenBank/DDBJ databases">
        <authorList>
            <person name="Li M."/>
        </authorList>
    </citation>
    <scope>NUCLEOTIDE SEQUENCE [LARGE SCALE GENOMIC DNA]</scope>
    <source>
        <strain evidence="2 3">DSM 23284</strain>
    </source>
</reference>
<dbReference type="Proteomes" id="UP000559404">
    <property type="component" value="Unassembled WGS sequence"/>
</dbReference>
<gene>
    <name evidence="2" type="ORF">H1W37_16975</name>
</gene>
<dbReference type="AlphaFoldDB" id="A0A838XY32"/>
<dbReference type="SUPFAM" id="SSF160387">
    <property type="entry name" value="NosL/MerB-like"/>
    <property type="match status" value="1"/>
</dbReference>
<evidence type="ECO:0000313" key="2">
    <source>
        <dbReference type="EMBL" id="MBA4613356.1"/>
    </source>
</evidence>
<protein>
    <submittedName>
        <fullName evidence="2">Nitrous oxide reductase accessory protein NosL</fullName>
    </submittedName>
</protein>
<dbReference type="Gene3D" id="3.30.70.2060">
    <property type="match status" value="1"/>
</dbReference>
<feature type="region of interest" description="Disordered" evidence="1">
    <location>
        <begin position="167"/>
        <end position="186"/>
    </location>
</feature>
<sequence length="186" mass="19741">MLAALIAALGLGLAGCQEETVAEKPQPVALTTEAAGHYCQMTVLEHGGPKAQIHLAGNPFPLWFTQVRDAVAFTRLPEEPKDYVAIYVNDMAKAETWENPGEGNWIDADDAWFVIGSRTRGGMGAPEAIPFGTEADADAFAAENGGAIMRFDAIPTDYVLAPVASEGSAAGMTPPQLPIRVSENER</sequence>
<dbReference type="PANTHER" id="PTHR41247:SF1">
    <property type="entry name" value="HTH-TYPE TRANSCRIPTIONAL REPRESSOR YCNK"/>
    <property type="match status" value="1"/>
</dbReference>